<feature type="transmembrane region" description="Helical" evidence="2">
    <location>
        <begin position="44"/>
        <end position="66"/>
    </location>
</feature>
<sequence length="238" mass="24339">MQHRPTTDRKRALVAAAAALCAVALATAATALDGSLSTAVPSEAGGSTAGGTSLLALLFALLRAILSPFGISLEAGGGGLGGGSVLPVLVGAVAAVYRHRLAFVAAVVVPMLAALLARRGGGLGELTRRQRASGSPSGDDGGRTETAWPRGDPDEVVARAWVDLVERADVAEPSARTPAEVRRTAVNAGLNPDAVETLTEAFRAVRYGGGSPTESRRSAVRRARRELAADGEREDEAR</sequence>
<gene>
    <name evidence="4" type="ORF">I7X12_18650</name>
</gene>
<dbReference type="OrthoDB" id="206550at2157"/>
<dbReference type="GeneID" id="60590557"/>
<keyword evidence="2" id="KW-0472">Membrane</keyword>
<keyword evidence="2" id="KW-0812">Transmembrane</keyword>
<feature type="domain" description="Protein-glutamine gamma-glutamyltransferase-like C-terminal" evidence="3">
    <location>
        <begin position="159"/>
        <end position="223"/>
    </location>
</feature>
<evidence type="ECO:0000256" key="1">
    <source>
        <dbReference type="SAM" id="MobiDB-lite"/>
    </source>
</evidence>
<dbReference type="KEGG" id="hlt:I7X12_18650"/>
<evidence type="ECO:0000259" key="3">
    <source>
        <dbReference type="Pfam" id="PF13559"/>
    </source>
</evidence>
<protein>
    <submittedName>
        <fullName evidence="4">DUF4129 domain-containing protein</fullName>
    </submittedName>
</protein>
<organism evidence="4 5">
    <name type="scientific">Halosimplex litoreum</name>
    <dbReference type="NCBI Taxonomy" id="1198301"/>
    <lineage>
        <taxon>Archaea</taxon>
        <taxon>Methanobacteriati</taxon>
        <taxon>Methanobacteriota</taxon>
        <taxon>Stenosarchaea group</taxon>
        <taxon>Halobacteria</taxon>
        <taxon>Halobacteriales</taxon>
        <taxon>Haloarculaceae</taxon>
        <taxon>Halosimplex</taxon>
    </lineage>
</organism>
<dbReference type="InterPro" id="IPR025403">
    <property type="entry name" value="TgpA-like_C"/>
</dbReference>
<dbReference type="Proteomes" id="UP000595001">
    <property type="component" value="Chromosome"/>
</dbReference>
<keyword evidence="2" id="KW-1133">Transmembrane helix</keyword>
<reference evidence="4 5" key="1">
    <citation type="submission" date="2020-12" db="EMBL/GenBank/DDBJ databases">
        <title>Halosimplex halophilum sp. nov. and Halosimplex salinum sp. nov., two new members of the genus Halosimplex.</title>
        <authorList>
            <person name="Cui H.L."/>
        </authorList>
    </citation>
    <scope>NUCLEOTIDE SEQUENCE [LARGE SCALE GENOMIC DNA]</scope>
    <source>
        <strain evidence="4 5">YGH94</strain>
    </source>
</reference>
<accession>A0A7T3FXU5</accession>
<feature type="region of interest" description="Disordered" evidence="1">
    <location>
        <begin position="126"/>
        <end position="152"/>
    </location>
</feature>
<proteinExistence type="predicted"/>
<keyword evidence="5" id="KW-1185">Reference proteome</keyword>
<name>A0A7T3FXU5_9EURY</name>
<dbReference type="RefSeq" id="WP_198061519.1">
    <property type="nucleotide sequence ID" value="NZ_CP065856.1"/>
</dbReference>
<feature type="transmembrane region" description="Helical" evidence="2">
    <location>
        <begin position="78"/>
        <end position="97"/>
    </location>
</feature>
<feature type="region of interest" description="Disordered" evidence="1">
    <location>
        <begin position="206"/>
        <end position="238"/>
    </location>
</feature>
<dbReference type="EMBL" id="CP065856">
    <property type="protein sequence ID" value="QPV62721.1"/>
    <property type="molecule type" value="Genomic_DNA"/>
</dbReference>
<evidence type="ECO:0000256" key="2">
    <source>
        <dbReference type="SAM" id="Phobius"/>
    </source>
</evidence>
<evidence type="ECO:0000313" key="4">
    <source>
        <dbReference type="EMBL" id="QPV62721.1"/>
    </source>
</evidence>
<feature type="transmembrane region" description="Helical" evidence="2">
    <location>
        <begin position="103"/>
        <end position="121"/>
    </location>
</feature>
<dbReference type="Pfam" id="PF13559">
    <property type="entry name" value="DUF4129"/>
    <property type="match status" value="1"/>
</dbReference>
<evidence type="ECO:0000313" key="5">
    <source>
        <dbReference type="Proteomes" id="UP000595001"/>
    </source>
</evidence>
<feature type="compositionally biased region" description="Basic and acidic residues" evidence="1">
    <location>
        <begin position="225"/>
        <end position="238"/>
    </location>
</feature>
<dbReference type="AlphaFoldDB" id="A0A7T3FXU5"/>